<comment type="caution">
    <text evidence="2">The sequence shown here is derived from an EMBL/GenBank/DDBJ whole genome shotgun (WGS) entry which is preliminary data.</text>
</comment>
<dbReference type="RefSeq" id="WP_083221644.1">
    <property type="nucleotide sequence ID" value="NZ_SPVI01000012.1"/>
</dbReference>
<sequence length="241" mass="26229">MQRLNYRAIAALCVALAVSPAMAWAAELPAGYRLAQKLSMEDGSALQVLEDQRISAQMHKDSWGSGLDADSFDDTADLLENPLLEAQVRLVSPAGDVIAHQNLGYPLAKVKKAPLKGQPEPVYFLTIDQTAPMGSYSGPATQLLLPAKQQLKPVNYTGADGKVEPLTLARTGKAEWKVVSASGGADELLQVSSFMDGEGEDDFATRYETYRFVDGQWRGVSSQKKGYWDTESEFPARKAFP</sequence>
<evidence type="ECO:0008006" key="4">
    <source>
        <dbReference type="Google" id="ProtNLM"/>
    </source>
</evidence>
<protein>
    <recommendedName>
        <fullName evidence="4">Lipoprotein</fullName>
    </recommendedName>
</protein>
<dbReference type="Proteomes" id="UP000297322">
    <property type="component" value="Unassembled WGS sequence"/>
</dbReference>
<proteinExistence type="predicted"/>
<keyword evidence="1" id="KW-0732">Signal</keyword>
<reference evidence="2 3" key="1">
    <citation type="submission" date="2019-03" db="EMBL/GenBank/DDBJ databases">
        <title>Biocontrol and xenobiotic degradation properties of endophytic Pseudomonas fluorescens strain BRZ63.</title>
        <authorList>
            <person name="Chlebek D.A."/>
            <person name="Pinski A."/>
            <person name="Zur J.P."/>
            <person name="Michalska J."/>
            <person name="Hupert-Kocurek K.T."/>
        </authorList>
    </citation>
    <scope>NUCLEOTIDE SEQUENCE [LARGE SCALE GENOMIC DNA]</scope>
    <source>
        <strain evidence="2 3">BRZ63</strain>
    </source>
</reference>
<evidence type="ECO:0000313" key="3">
    <source>
        <dbReference type="Proteomes" id="UP000297322"/>
    </source>
</evidence>
<feature type="chain" id="PRO_5021245284" description="Lipoprotein" evidence="1">
    <location>
        <begin position="24"/>
        <end position="241"/>
    </location>
</feature>
<feature type="signal peptide" evidence="1">
    <location>
        <begin position="1"/>
        <end position="23"/>
    </location>
</feature>
<dbReference type="EMBL" id="SPVI01000012">
    <property type="protein sequence ID" value="TFW41729.1"/>
    <property type="molecule type" value="Genomic_DNA"/>
</dbReference>
<evidence type="ECO:0000256" key="1">
    <source>
        <dbReference type="SAM" id="SignalP"/>
    </source>
</evidence>
<dbReference type="AlphaFoldDB" id="A0A4Y9TH17"/>
<name>A0A4Y9TH17_PSEFL</name>
<evidence type="ECO:0000313" key="2">
    <source>
        <dbReference type="EMBL" id="TFW41729.1"/>
    </source>
</evidence>
<gene>
    <name evidence="2" type="ORF">E4T65_19585</name>
</gene>
<accession>A0A4Y9TH17</accession>
<organism evidence="2 3">
    <name type="scientific">Pseudomonas fluorescens</name>
    <dbReference type="NCBI Taxonomy" id="294"/>
    <lineage>
        <taxon>Bacteria</taxon>
        <taxon>Pseudomonadati</taxon>
        <taxon>Pseudomonadota</taxon>
        <taxon>Gammaproteobacteria</taxon>
        <taxon>Pseudomonadales</taxon>
        <taxon>Pseudomonadaceae</taxon>
        <taxon>Pseudomonas</taxon>
    </lineage>
</organism>